<gene>
    <name evidence="1" type="ORF">F2P56_015290</name>
</gene>
<protein>
    <recommendedName>
        <fullName evidence="3">Chromo domain-containing protein</fullName>
    </recommendedName>
</protein>
<dbReference type="PANTHER" id="PTHR46148:SF60">
    <property type="entry name" value="CHROMO DOMAIN-CONTAINING PROTEIN"/>
    <property type="match status" value="1"/>
</dbReference>
<evidence type="ECO:0000313" key="2">
    <source>
        <dbReference type="Proteomes" id="UP000619265"/>
    </source>
</evidence>
<evidence type="ECO:0008006" key="3">
    <source>
        <dbReference type="Google" id="ProtNLM"/>
    </source>
</evidence>
<dbReference type="AlphaFoldDB" id="A0A833XEY0"/>
<dbReference type="EMBL" id="LIHL02000007">
    <property type="protein sequence ID" value="KAF5465268.1"/>
    <property type="molecule type" value="Genomic_DNA"/>
</dbReference>
<evidence type="ECO:0000313" key="1">
    <source>
        <dbReference type="EMBL" id="KAF5465268.1"/>
    </source>
</evidence>
<dbReference type="PANTHER" id="PTHR46148">
    <property type="entry name" value="CHROMO DOMAIN-CONTAINING PROTEIN"/>
    <property type="match status" value="1"/>
</dbReference>
<dbReference type="Gramene" id="Jr07_16570_p1">
    <property type="protein sequence ID" value="cds.Jr07_16570_p1"/>
    <property type="gene ID" value="Jr07_16570"/>
</dbReference>
<proteinExistence type="predicted"/>
<accession>A0A833XEY0</accession>
<organism evidence="1 2">
    <name type="scientific">Juglans regia</name>
    <name type="common">English walnut</name>
    <dbReference type="NCBI Taxonomy" id="51240"/>
    <lineage>
        <taxon>Eukaryota</taxon>
        <taxon>Viridiplantae</taxon>
        <taxon>Streptophyta</taxon>
        <taxon>Embryophyta</taxon>
        <taxon>Tracheophyta</taxon>
        <taxon>Spermatophyta</taxon>
        <taxon>Magnoliopsida</taxon>
        <taxon>eudicotyledons</taxon>
        <taxon>Gunneridae</taxon>
        <taxon>Pentapetalae</taxon>
        <taxon>rosids</taxon>
        <taxon>fabids</taxon>
        <taxon>Fagales</taxon>
        <taxon>Juglandaceae</taxon>
        <taxon>Juglans</taxon>
    </lineage>
</organism>
<sequence>MDKVGPRAYRIAPFEYYGDVHDVFHVSSLKKSFRQQKPHFVNPSHIQLKPNLTYEEALTQILNQKEQKLRSKTIPLVKVSWGGLVAQDFTWEREEDMREHYPYLFGYY</sequence>
<reference evidence="1" key="2">
    <citation type="submission" date="2020-03" db="EMBL/GenBank/DDBJ databases">
        <title>Walnut 2.0.</title>
        <authorList>
            <person name="Marrano A."/>
            <person name="Britton M."/>
            <person name="Zimin A.V."/>
            <person name="Zaini P.A."/>
            <person name="Workman R."/>
            <person name="Puiu D."/>
            <person name="Bianco L."/>
            <person name="Allen B.J."/>
            <person name="Troggio M."/>
            <person name="Leslie C.A."/>
            <person name="Timp W."/>
            <person name="Dendekar A."/>
            <person name="Salzberg S.L."/>
            <person name="Neale D.B."/>
        </authorList>
    </citation>
    <scope>NUCLEOTIDE SEQUENCE</scope>
    <source>
        <tissue evidence="1">Leaves</tissue>
    </source>
</reference>
<dbReference type="Proteomes" id="UP000619265">
    <property type="component" value="Unassembled WGS sequence"/>
</dbReference>
<comment type="caution">
    <text evidence="1">The sequence shown here is derived from an EMBL/GenBank/DDBJ whole genome shotgun (WGS) entry which is preliminary data.</text>
</comment>
<reference evidence="1" key="1">
    <citation type="submission" date="2015-10" db="EMBL/GenBank/DDBJ databases">
        <authorList>
            <person name="Martinez-Garcia P.J."/>
            <person name="Crepeau M.W."/>
            <person name="Puiu D."/>
            <person name="Gonzalez-Ibeas D."/>
            <person name="Whalen J."/>
            <person name="Stevens K."/>
            <person name="Paul R."/>
            <person name="Butterfield T."/>
            <person name="Britton M."/>
            <person name="Reagan R."/>
            <person name="Chakraborty S."/>
            <person name="Walawage S.L."/>
            <person name="Vasquez-Gross H.A."/>
            <person name="Cardeno C."/>
            <person name="Famula R."/>
            <person name="Pratt K."/>
            <person name="Kuruganti S."/>
            <person name="Aradhya M.K."/>
            <person name="Leslie C.A."/>
            <person name="Dandekar A.M."/>
            <person name="Salzberg S.L."/>
            <person name="Wegrzyn J.L."/>
            <person name="Langley C.H."/>
            <person name="Neale D.B."/>
        </authorList>
    </citation>
    <scope>NUCLEOTIDE SEQUENCE</scope>
    <source>
        <tissue evidence="1">Leaves</tissue>
    </source>
</reference>
<name>A0A833XEY0_JUGRE</name>